<dbReference type="InterPro" id="IPR036625">
    <property type="entry name" value="E3-bd_dom_sf"/>
</dbReference>
<evidence type="ECO:0000259" key="9">
    <source>
        <dbReference type="PROSITE" id="PS50968"/>
    </source>
</evidence>
<reference evidence="11 12" key="1">
    <citation type="submission" date="2017-05" db="EMBL/GenBank/DDBJ databases">
        <authorList>
            <person name="Song R."/>
            <person name="Chenine A.L."/>
            <person name="Ruprecht R.M."/>
        </authorList>
    </citation>
    <scope>NUCLEOTIDE SEQUENCE [LARGE SCALE GENOMIC DNA]</scope>
    <source>
        <strain evidence="11 12">CECT 8489</strain>
    </source>
</reference>
<dbReference type="GO" id="GO:0005737">
    <property type="term" value="C:cytoplasm"/>
    <property type="evidence" value="ECO:0007669"/>
    <property type="project" value="TreeGrafter"/>
</dbReference>
<dbReference type="PANTHER" id="PTHR43178">
    <property type="entry name" value="DIHYDROLIPOAMIDE ACETYLTRANSFERASE COMPONENT OF PYRUVATE DEHYDROGENASE COMPLEX"/>
    <property type="match status" value="1"/>
</dbReference>
<dbReference type="GO" id="GO:0016407">
    <property type="term" value="F:acetyltransferase activity"/>
    <property type="evidence" value="ECO:0007669"/>
    <property type="project" value="TreeGrafter"/>
</dbReference>
<evidence type="ECO:0000259" key="10">
    <source>
        <dbReference type="PROSITE" id="PS51826"/>
    </source>
</evidence>
<dbReference type="PROSITE" id="PS50968">
    <property type="entry name" value="BIOTINYL_LIPOYL"/>
    <property type="match status" value="1"/>
</dbReference>
<evidence type="ECO:0000256" key="5">
    <source>
        <dbReference type="ARBA" id="ARBA00022823"/>
    </source>
</evidence>
<evidence type="ECO:0000256" key="1">
    <source>
        <dbReference type="ARBA" id="ARBA00001938"/>
    </source>
</evidence>
<dbReference type="Pfam" id="PF00198">
    <property type="entry name" value="2-oxoacid_dh"/>
    <property type="match status" value="1"/>
</dbReference>
<accession>A0A238IW17</accession>
<dbReference type="InterPro" id="IPR011053">
    <property type="entry name" value="Single_hybrid_motif"/>
</dbReference>
<dbReference type="Pfam" id="PF02817">
    <property type="entry name" value="E3_binding"/>
    <property type="match status" value="1"/>
</dbReference>
<dbReference type="CDD" id="cd06849">
    <property type="entry name" value="lipoyl_domain"/>
    <property type="match status" value="1"/>
</dbReference>
<evidence type="ECO:0000256" key="7">
    <source>
        <dbReference type="RuleBase" id="RU003423"/>
    </source>
</evidence>
<organism evidence="11 12">
    <name type="scientific">Boseongicola aestuarii</name>
    <dbReference type="NCBI Taxonomy" id="1470561"/>
    <lineage>
        <taxon>Bacteria</taxon>
        <taxon>Pseudomonadati</taxon>
        <taxon>Pseudomonadota</taxon>
        <taxon>Alphaproteobacteria</taxon>
        <taxon>Rhodobacterales</taxon>
        <taxon>Paracoccaceae</taxon>
        <taxon>Boseongicola</taxon>
    </lineage>
</organism>
<dbReference type="AlphaFoldDB" id="A0A238IW17"/>
<keyword evidence="6 7" id="KW-0012">Acyltransferase</keyword>
<dbReference type="InterPro" id="IPR023213">
    <property type="entry name" value="CAT-like_dom_sf"/>
</dbReference>
<dbReference type="InterPro" id="IPR003016">
    <property type="entry name" value="2-oxoA_DH_lipoyl-BS"/>
</dbReference>
<dbReference type="Gene3D" id="2.40.50.100">
    <property type="match status" value="1"/>
</dbReference>
<evidence type="ECO:0000256" key="6">
    <source>
        <dbReference type="ARBA" id="ARBA00023315"/>
    </source>
</evidence>
<comment type="similarity">
    <text evidence="2 7">Belongs to the 2-oxoacid dehydrogenase family.</text>
</comment>
<keyword evidence="12" id="KW-1185">Reference proteome</keyword>
<evidence type="ECO:0000256" key="3">
    <source>
        <dbReference type="ARBA" id="ARBA00011484"/>
    </source>
</evidence>
<dbReference type="SUPFAM" id="SSF51230">
    <property type="entry name" value="Single hybrid motif"/>
    <property type="match status" value="1"/>
</dbReference>
<keyword evidence="4 7" id="KW-0808">Transferase</keyword>
<gene>
    <name evidence="11" type="primary">pdhC_1</name>
    <name evidence="11" type="ORF">BOA8489_00017</name>
</gene>
<keyword evidence="5 7" id="KW-0450">Lipoyl</keyword>
<dbReference type="Pfam" id="PF00364">
    <property type="entry name" value="Biotin_lipoyl"/>
    <property type="match status" value="1"/>
</dbReference>
<feature type="compositionally biased region" description="Pro residues" evidence="8">
    <location>
        <begin position="81"/>
        <end position="94"/>
    </location>
</feature>
<sequence>MPSLGADMEAGTLVEQLVQPGEPVKRGDVIAAVETQKGTIEIEVFQDGTLQEWLVDLGTKVDVGAPLATILAEGEATTEPAPEPTPNPNPTPAPKPEHVAQEPEPKPIEPTPPQPQQQRSSPKPDSRPRITPAARRRAAQQGIDLSSIASKGTITLADLESPTPKAAATPKPAPVSSMRSAIASAMSRSNREIPHYYLSHAVDLTAADDFVTRFNADRAPQDRLLLGAVYARALAKALSKYTEFNGHYIDDAFHQSGAVHLGFAVNIRGGGLIAPALFDAEAKPIEDLMTDLRDLVERARTGRLRARELSEATITLTSLGDRGVDQLYGVIYPPQVAIVGLGTPRLQPAVHDGEVAPRLTSSLTLSADHRVSDGHRGALFLKAIDKNLQRPEQL</sequence>
<dbReference type="SUPFAM" id="SSF52777">
    <property type="entry name" value="CoA-dependent acyltransferases"/>
    <property type="match status" value="1"/>
</dbReference>
<dbReference type="Gene3D" id="3.30.559.10">
    <property type="entry name" value="Chloramphenicol acetyltransferase-like domain"/>
    <property type="match status" value="1"/>
</dbReference>
<dbReference type="InterPro" id="IPR000089">
    <property type="entry name" value="Biotin_lipoyl"/>
</dbReference>
<evidence type="ECO:0000313" key="11">
    <source>
        <dbReference type="EMBL" id="SMX21930.1"/>
    </source>
</evidence>
<dbReference type="PANTHER" id="PTHR43178:SF5">
    <property type="entry name" value="LIPOAMIDE ACYLTRANSFERASE COMPONENT OF BRANCHED-CHAIN ALPHA-KETO ACID DEHYDROGENASE COMPLEX, MITOCHONDRIAL"/>
    <property type="match status" value="1"/>
</dbReference>
<protein>
    <recommendedName>
        <fullName evidence="7">Dihydrolipoamide acetyltransferase component of pyruvate dehydrogenase complex</fullName>
        <ecNumber evidence="7">2.3.1.-</ecNumber>
    </recommendedName>
</protein>
<dbReference type="InterPro" id="IPR004167">
    <property type="entry name" value="PSBD"/>
</dbReference>
<evidence type="ECO:0000256" key="2">
    <source>
        <dbReference type="ARBA" id="ARBA00007317"/>
    </source>
</evidence>
<proteinExistence type="inferred from homology"/>
<dbReference type="Gene3D" id="4.10.320.10">
    <property type="entry name" value="E3-binding domain"/>
    <property type="match status" value="1"/>
</dbReference>
<evidence type="ECO:0000256" key="4">
    <source>
        <dbReference type="ARBA" id="ARBA00022679"/>
    </source>
</evidence>
<dbReference type="Proteomes" id="UP000201838">
    <property type="component" value="Unassembled WGS sequence"/>
</dbReference>
<comment type="subunit">
    <text evidence="3">Forms a 24-polypeptide structural core with octahedral symmetry.</text>
</comment>
<dbReference type="PROSITE" id="PS00189">
    <property type="entry name" value="LIPOYL"/>
    <property type="match status" value="1"/>
</dbReference>
<comment type="cofactor">
    <cofactor evidence="1 7">
        <name>(R)-lipoate</name>
        <dbReference type="ChEBI" id="CHEBI:83088"/>
    </cofactor>
</comment>
<dbReference type="EMBL" id="FXXQ01000001">
    <property type="protein sequence ID" value="SMX21930.1"/>
    <property type="molecule type" value="Genomic_DNA"/>
</dbReference>
<feature type="domain" description="Lipoyl-binding" evidence="9">
    <location>
        <begin position="1"/>
        <end position="71"/>
    </location>
</feature>
<evidence type="ECO:0000256" key="8">
    <source>
        <dbReference type="SAM" id="MobiDB-lite"/>
    </source>
</evidence>
<name>A0A238IW17_9RHOB</name>
<dbReference type="InterPro" id="IPR001078">
    <property type="entry name" value="2-oxoacid_DH_actylTfrase"/>
</dbReference>
<feature type="region of interest" description="Disordered" evidence="8">
    <location>
        <begin position="74"/>
        <end position="146"/>
    </location>
</feature>
<feature type="compositionally biased region" description="Basic and acidic residues" evidence="8">
    <location>
        <begin position="95"/>
        <end position="107"/>
    </location>
</feature>
<dbReference type="InterPro" id="IPR050743">
    <property type="entry name" value="2-oxoacid_DH_E2_comp"/>
</dbReference>
<dbReference type="PROSITE" id="PS51826">
    <property type="entry name" value="PSBD"/>
    <property type="match status" value="1"/>
</dbReference>
<dbReference type="GO" id="GO:0031405">
    <property type="term" value="F:lipoic acid binding"/>
    <property type="evidence" value="ECO:0007669"/>
    <property type="project" value="TreeGrafter"/>
</dbReference>
<keyword evidence="11" id="KW-0670">Pyruvate</keyword>
<feature type="domain" description="Peripheral subunit-binding (PSBD)" evidence="10">
    <location>
        <begin position="129"/>
        <end position="163"/>
    </location>
</feature>
<dbReference type="EC" id="2.3.1.-" evidence="7"/>
<evidence type="ECO:0000313" key="12">
    <source>
        <dbReference type="Proteomes" id="UP000201838"/>
    </source>
</evidence>